<gene>
    <name evidence="2" type="ORF">A3K52_05115</name>
</gene>
<dbReference type="SUPFAM" id="SSF53098">
    <property type="entry name" value="Ribonuclease H-like"/>
    <property type="match status" value="1"/>
</dbReference>
<dbReference type="Proteomes" id="UP000177050">
    <property type="component" value="Unassembled WGS sequence"/>
</dbReference>
<dbReference type="InterPro" id="IPR002156">
    <property type="entry name" value="RNaseH_domain"/>
</dbReference>
<dbReference type="GO" id="GO:0004523">
    <property type="term" value="F:RNA-DNA hybrid ribonuclease activity"/>
    <property type="evidence" value="ECO:0007669"/>
    <property type="project" value="InterPro"/>
</dbReference>
<dbReference type="EMBL" id="MGBR01000001">
    <property type="protein sequence ID" value="OGK74119.1"/>
    <property type="molecule type" value="Genomic_DNA"/>
</dbReference>
<name>A0A1F7L208_9BACT</name>
<evidence type="ECO:0000259" key="1">
    <source>
        <dbReference type="PROSITE" id="PS50879"/>
    </source>
</evidence>
<dbReference type="AlphaFoldDB" id="A0A1F7L208"/>
<dbReference type="PANTHER" id="PTHR46387">
    <property type="entry name" value="POLYNUCLEOTIDYL TRANSFERASE, RIBONUCLEASE H-LIKE SUPERFAMILY PROTEIN"/>
    <property type="match status" value="1"/>
</dbReference>
<accession>A0A1F7L208</accession>
<proteinExistence type="predicted"/>
<dbReference type="Pfam" id="PF13456">
    <property type="entry name" value="RVT_3"/>
    <property type="match status" value="1"/>
</dbReference>
<dbReference type="InterPro" id="IPR012337">
    <property type="entry name" value="RNaseH-like_sf"/>
</dbReference>
<evidence type="ECO:0000313" key="3">
    <source>
        <dbReference type="Proteomes" id="UP000177050"/>
    </source>
</evidence>
<dbReference type="CDD" id="cd09279">
    <property type="entry name" value="RNase_HI_like"/>
    <property type="match status" value="1"/>
</dbReference>
<reference evidence="2 3" key="1">
    <citation type="journal article" date="2016" name="Nat. Commun.">
        <title>Thousands of microbial genomes shed light on interconnected biogeochemical processes in an aquifer system.</title>
        <authorList>
            <person name="Anantharaman K."/>
            <person name="Brown C.T."/>
            <person name="Hug L.A."/>
            <person name="Sharon I."/>
            <person name="Castelle C.J."/>
            <person name="Probst A.J."/>
            <person name="Thomas B.C."/>
            <person name="Singh A."/>
            <person name="Wilkins M.J."/>
            <person name="Karaoz U."/>
            <person name="Brodie E.L."/>
            <person name="Williams K.H."/>
            <person name="Hubbard S.S."/>
            <person name="Banfield J.F."/>
        </authorList>
    </citation>
    <scope>NUCLEOTIDE SEQUENCE [LARGE SCALE GENOMIC DNA]</scope>
</reference>
<comment type="caution">
    <text evidence="2">The sequence shown here is derived from an EMBL/GenBank/DDBJ whole genome shotgun (WGS) entry which is preliminary data.</text>
</comment>
<feature type="domain" description="RNase H type-1" evidence="1">
    <location>
        <begin position="1"/>
        <end position="134"/>
    </location>
</feature>
<dbReference type="PROSITE" id="PS50879">
    <property type="entry name" value="RNASE_H_1"/>
    <property type="match status" value="1"/>
</dbReference>
<evidence type="ECO:0000313" key="2">
    <source>
        <dbReference type="EMBL" id="OGK74119.1"/>
    </source>
</evidence>
<protein>
    <recommendedName>
        <fullName evidence="1">RNase H type-1 domain-containing protein</fullName>
    </recommendedName>
</protein>
<organism evidence="2 3">
    <name type="scientific">Candidatus Roizmanbacteria bacterium RIFOXYD1_FULL_38_12</name>
    <dbReference type="NCBI Taxonomy" id="1802093"/>
    <lineage>
        <taxon>Bacteria</taxon>
        <taxon>Candidatus Roizmaniibacteriota</taxon>
    </lineage>
</organism>
<sequence>MNLIIFTDGGSLHNPGKAASSFLIYNGKKLLDRGAKHIGIASNNVAEYTALILALEKVKDIQKKESIKTITCYADSNLMVQQLRGVYKIKHPEMKKLNVRIKLLEMELGIVPSYHHIPREKNEEADFLVKEVLYS</sequence>
<dbReference type="InterPro" id="IPR036397">
    <property type="entry name" value="RNaseH_sf"/>
</dbReference>
<dbReference type="GO" id="GO:0003676">
    <property type="term" value="F:nucleic acid binding"/>
    <property type="evidence" value="ECO:0007669"/>
    <property type="project" value="InterPro"/>
</dbReference>
<dbReference type="Gene3D" id="3.30.420.10">
    <property type="entry name" value="Ribonuclease H-like superfamily/Ribonuclease H"/>
    <property type="match status" value="1"/>
</dbReference>